<dbReference type="GO" id="GO:0033281">
    <property type="term" value="C:TAT protein transport complex"/>
    <property type="evidence" value="ECO:0007669"/>
    <property type="project" value="UniProtKB-UniRule"/>
</dbReference>
<keyword evidence="4 5" id="KW-0472">Membrane</keyword>
<evidence type="ECO:0000313" key="7">
    <source>
        <dbReference type="Proteomes" id="UP000242687"/>
    </source>
</evidence>
<evidence type="ECO:0000313" key="6">
    <source>
        <dbReference type="EMBL" id="PJJ83228.1"/>
    </source>
</evidence>
<keyword evidence="5" id="KW-0653">Protein transport</keyword>
<feature type="transmembrane region" description="Helical" evidence="5">
    <location>
        <begin position="103"/>
        <end position="124"/>
    </location>
</feature>
<dbReference type="GO" id="GO:0043953">
    <property type="term" value="P:protein transport by the Tat complex"/>
    <property type="evidence" value="ECO:0007669"/>
    <property type="project" value="UniProtKB-UniRule"/>
</dbReference>
<keyword evidence="5" id="KW-0811">Translocation</keyword>
<evidence type="ECO:0000256" key="5">
    <source>
        <dbReference type="HAMAP-Rule" id="MF_00902"/>
    </source>
</evidence>
<keyword evidence="5" id="KW-0813">Transport</keyword>
<reference evidence="6 7" key="1">
    <citation type="submission" date="2017-11" db="EMBL/GenBank/DDBJ databases">
        <title>Genomic Encyclopedia of Archaeal and Bacterial Type Strains, Phase II (KMG-II): From Individual Species to Whole Genera.</title>
        <authorList>
            <person name="Goeker M."/>
        </authorList>
    </citation>
    <scope>NUCLEOTIDE SEQUENCE [LARGE SCALE GENOMIC DNA]</scope>
    <source>
        <strain evidence="6 7">DSM 28175</strain>
    </source>
</reference>
<accession>A0A2H9VR30</accession>
<dbReference type="PRINTS" id="PR01840">
    <property type="entry name" value="TATCFAMILY"/>
</dbReference>
<dbReference type="EMBL" id="PGFJ01000001">
    <property type="protein sequence ID" value="PJJ83228.1"/>
    <property type="molecule type" value="Genomic_DNA"/>
</dbReference>
<feature type="transmembrane region" description="Helical" evidence="5">
    <location>
        <begin position="197"/>
        <end position="219"/>
    </location>
</feature>
<proteinExistence type="inferred from homology"/>
<keyword evidence="3 5" id="KW-1133">Transmembrane helix</keyword>
<dbReference type="GO" id="GO:0009977">
    <property type="term" value="F:proton motive force dependent protein transmembrane transporter activity"/>
    <property type="evidence" value="ECO:0007669"/>
    <property type="project" value="TreeGrafter"/>
</dbReference>
<dbReference type="PANTHER" id="PTHR30371:SF0">
    <property type="entry name" value="SEC-INDEPENDENT PROTEIN TRANSLOCASE PROTEIN TATC, CHLOROPLASTIC-RELATED"/>
    <property type="match status" value="1"/>
</dbReference>
<comment type="caution">
    <text evidence="6">The sequence shown here is derived from an EMBL/GenBank/DDBJ whole genome shotgun (WGS) entry which is preliminary data.</text>
</comment>
<feature type="transmembrane region" description="Helical" evidence="5">
    <location>
        <begin position="231"/>
        <end position="247"/>
    </location>
</feature>
<evidence type="ECO:0000256" key="2">
    <source>
        <dbReference type="ARBA" id="ARBA00022692"/>
    </source>
</evidence>
<organism evidence="6 7">
    <name type="scientific">Mucilaginibacter auburnensis</name>
    <dbReference type="NCBI Taxonomy" id="1457233"/>
    <lineage>
        <taxon>Bacteria</taxon>
        <taxon>Pseudomonadati</taxon>
        <taxon>Bacteroidota</taxon>
        <taxon>Sphingobacteriia</taxon>
        <taxon>Sphingobacteriales</taxon>
        <taxon>Sphingobacteriaceae</taxon>
        <taxon>Mucilaginibacter</taxon>
    </lineage>
</organism>
<dbReference type="AlphaFoldDB" id="A0A2H9VR30"/>
<evidence type="ECO:0000256" key="4">
    <source>
        <dbReference type="ARBA" id="ARBA00023136"/>
    </source>
</evidence>
<dbReference type="RefSeq" id="WP_211290009.1">
    <property type="nucleotide sequence ID" value="NZ_PGFJ01000001.1"/>
</dbReference>
<dbReference type="Pfam" id="PF00902">
    <property type="entry name" value="TatC"/>
    <property type="match status" value="1"/>
</dbReference>
<keyword evidence="2 5" id="KW-0812">Transmembrane</keyword>
<dbReference type="HAMAP" id="MF_00902">
    <property type="entry name" value="TatC"/>
    <property type="match status" value="1"/>
</dbReference>
<gene>
    <name evidence="5" type="primary">tatC</name>
    <name evidence="6" type="ORF">CLV57_0207</name>
</gene>
<protein>
    <recommendedName>
        <fullName evidence="5">Sec-independent protein translocase protein TatC</fullName>
    </recommendedName>
</protein>
<comment type="subunit">
    <text evidence="5">Forms a complex with TatA.</text>
</comment>
<dbReference type="NCBIfam" id="TIGR00945">
    <property type="entry name" value="tatC"/>
    <property type="match status" value="1"/>
</dbReference>
<evidence type="ECO:0000256" key="1">
    <source>
        <dbReference type="ARBA" id="ARBA00004141"/>
    </source>
</evidence>
<keyword evidence="7" id="KW-1185">Reference proteome</keyword>
<comment type="subcellular location">
    <subcellularLocation>
        <location evidence="5">Cell membrane</location>
        <topology evidence="5">Multi-pass membrane protein</topology>
    </subcellularLocation>
    <subcellularLocation>
        <location evidence="1">Membrane</location>
        <topology evidence="1">Multi-pass membrane protein</topology>
    </subcellularLocation>
</comment>
<feature type="transmembrane region" description="Helical" evidence="5">
    <location>
        <begin position="33"/>
        <end position="51"/>
    </location>
</feature>
<comment type="function">
    <text evidence="5">Part of the twin-arginine translocation (Tat) system that transports large folded proteins containing a characteristic twin-arginine motif in their signal peptide across membranes.</text>
</comment>
<dbReference type="GO" id="GO:0065002">
    <property type="term" value="P:intracellular protein transmembrane transport"/>
    <property type="evidence" value="ECO:0007669"/>
    <property type="project" value="TreeGrafter"/>
</dbReference>
<dbReference type="Proteomes" id="UP000242687">
    <property type="component" value="Unassembled WGS sequence"/>
</dbReference>
<feature type="transmembrane region" description="Helical" evidence="5">
    <location>
        <begin position="145"/>
        <end position="164"/>
    </location>
</feature>
<dbReference type="InterPro" id="IPR002033">
    <property type="entry name" value="TatC"/>
</dbReference>
<evidence type="ECO:0000256" key="3">
    <source>
        <dbReference type="ARBA" id="ARBA00022989"/>
    </source>
</evidence>
<dbReference type="PANTHER" id="PTHR30371">
    <property type="entry name" value="SEC-INDEPENDENT PROTEIN TRANSLOCASE PROTEIN TATC"/>
    <property type="match status" value="1"/>
</dbReference>
<keyword evidence="5" id="KW-1003">Cell membrane</keyword>
<sequence length="287" mass="32431">MANKLVDAIKDKGKNLEAEMSFFEHLEALRWHLIRSVIALLIFTTLAFYFSDFVIDGIVMGPRSKDFWTYRMMCKLGTALHMDGWCFEGFKQKMIATELGANFNLMINICIVSGLILAIPYFLYEVWKFIKPALHEKERKAASGFVLYASGLFLLGVLFGYYIVAPLSIRFLIGFKVSEQIETLIRVDSYMSTLTTLTLGSGIVFELPILIYLLASLGILNAQLMRRTRRYAILIIMIISAIITPTPDAITMSVVAVPLLLLYEVGIWVAAGVGKRREKKTQELMNS</sequence>
<name>A0A2H9VR30_9SPHI</name>
<comment type="similarity">
    <text evidence="5">Belongs to the TatC family.</text>
</comment>
<feature type="transmembrane region" description="Helical" evidence="5">
    <location>
        <begin position="253"/>
        <end position="273"/>
    </location>
</feature>